<reference evidence="3" key="1">
    <citation type="journal article" name="Sci. Rep.">
        <title>Comparative mitochondrial genome analysis reveals intron dynamics and gene rearrangements in two Trametes species.</title>
        <authorList>
            <person name="Chen C."/>
            <person name="Li Q."/>
            <person name="Fu R."/>
            <person name="Wang J."/>
            <person name="Deng G."/>
            <person name="Chen X."/>
            <person name="Lu D."/>
        </authorList>
    </citation>
    <scope>NUCLEOTIDE SEQUENCE</scope>
</reference>
<dbReference type="GO" id="GO:0004519">
    <property type="term" value="F:endonuclease activity"/>
    <property type="evidence" value="ECO:0007669"/>
    <property type="project" value="InterPro"/>
</dbReference>
<evidence type="ECO:0000259" key="2">
    <source>
        <dbReference type="Pfam" id="PF00961"/>
    </source>
</evidence>
<protein>
    <recommendedName>
        <fullName evidence="2">Homing endonuclease LAGLIDADG domain-containing protein</fullName>
    </recommendedName>
</protein>
<name>A0A7S8WVA4_TRACO</name>
<sequence length="411" mass="47885">MVANGFFQAEGHISCRIRSKYFSPVFVVNQNLNQKSLEFFLTLWHVLGRTGSLTLIKNKYGKIVIRLSSENWDTILNYYAEYFKFIYGEKYIAFQKLFTIRHLTSNQLRLDPSSLALATTLVYSISAHGTERNLSLSDQLSLFCISSTNIDIPNYTDNYNKVSILFIIGMILGDGTLYLRLRKSDKGSIWVIPTLFLPKLKNKYNVHFFNILEKFFKSFDIKVYIINKAKDSETIEILSSSANVDKYYIKEMTILTVENIHSMFEKLIPMMKPYSHYFYWKYDQFELMSRVALLVKNKAHLTLYGFKTILEIIYSYPNNRSQSKEIWIDFIDDWFKSQAAVIKSGENNIQAVYGRGKFKGKIIAWKCVFHSNSNLKSRQFGFSNDTDSILAIEQAIKYRDSTIKSWVDSLK</sequence>
<dbReference type="EMBL" id="MT479166">
    <property type="protein sequence ID" value="QPF23679.1"/>
    <property type="molecule type" value="Genomic_DNA"/>
</dbReference>
<dbReference type="AlphaFoldDB" id="A0A7S8WVA4"/>
<gene>
    <name evidence="3" type="primary">orf411</name>
</gene>
<dbReference type="SUPFAM" id="SSF55608">
    <property type="entry name" value="Homing endonucleases"/>
    <property type="match status" value="2"/>
</dbReference>
<evidence type="ECO:0000313" key="3">
    <source>
        <dbReference type="EMBL" id="QPF23679.1"/>
    </source>
</evidence>
<feature type="domain" description="Homing endonuclease LAGLIDADG" evidence="2">
    <location>
        <begin position="5"/>
        <end position="97"/>
    </location>
</feature>
<geneLocation type="mitochondrion" evidence="3"/>
<dbReference type="InterPro" id="IPR027434">
    <property type="entry name" value="Homing_endonucl"/>
</dbReference>
<dbReference type="RefSeq" id="YP_010044438.1">
    <property type="nucleotide sequence ID" value="NC_054272.1"/>
</dbReference>
<organism evidence="3">
    <name type="scientific">Trametes coccinea</name>
    <name type="common">Orange bracket</name>
    <name type="synonym">Pycnoporus coccineus</name>
    <dbReference type="NCBI Taxonomy" id="158605"/>
    <lineage>
        <taxon>Eukaryota</taxon>
        <taxon>Fungi</taxon>
        <taxon>Dikarya</taxon>
        <taxon>Basidiomycota</taxon>
        <taxon>Agaricomycotina</taxon>
        <taxon>Agaricomycetes</taxon>
        <taxon>Polyporales</taxon>
        <taxon>Polyporaceae</taxon>
        <taxon>Trametes</taxon>
    </lineage>
</organism>
<comment type="function">
    <text evidence="1">Mitochondrial DNA endonuclease involved in intron homing.</text>
</comment>
<proteinExistence type="predicted"/>
<dbReference type="Pfam" id="PF00961">
    <property type="entry name" value="LAGLIDADG_1"/>
    <property type="match status" value="1"/>
</dbReference>
<dbReference type="Gene3D" id="3.10.28.10">
    <property type="entry name" value="Homing endonucleases"/>
    <property type="match status" value="2"/>
</dbReference>
<evidence type="ECO:0000256" key="1">
    <source>
        <dbReference type="ARBA" id="ARBA00002670"/>
    </source>
</evidence>
<accession>A0A7S8WVA4</accession>
<keyword evidence="3" id="KW-0496">Mitochondrion</keyword>
<dbReference type="GeneID" id="63653067"/>
<dbReference type="InterPro" id="IPR004860">
    <property type="entry name" value="LAGLIDADG_dom"/>
</dbReference>